<dbReference type="OrthoDB" id="844819at2759"/>
<name>A0A2P5D781_TREOI</name>
<evidence type="ECO:0000313" key="1">
    <source>
        <dbReference type="EMBL" id="PON69145.1"/>
    </source>
</evidence>
<gene>
    <name evidence="1" type="ORF">TorRG33x02_259720</name>
</gene>
<evidence type="ECO:0000313" key="2">
    <source>
        <dbReference type="Proteomes" id="UP000237000"/>
    </source>
</evidence>
<accession>A0A2P5D781</accession>
<keyword evidence="2" id="KW-1185">Reference proteome</keyword>
<dbReference type="EMBL" id="JXTC01000290">
    <property type="protein sequence ID" value="PON69145.1"/>
    <property type="molecule type" value="Genomic_DNA"/>
</dbReference>
<dbReference type="AlphaFoldDB" id="A0A2P5D781"/>
<protein>
    <submittedName>
        <fullName evidence="1">Uncharacterized protein</fullName>
    </submittedName>
</protein>
<organism evidence="1 2">
    <name type="scientific">Trema orientale</name>
    <name type="common">Charcoal tree</name>
    <name type="synonym">Celtis orientalis</name>
    <dbReference type="NCBI Taxonomy" id="63057"/>
    <lineage>
        <taxon>Eukaryota</taxon>
        <taxon>Viridiplantae</taxon>
        <taxon>Streptophyta</taxon>
        <taxon>Embryophyta</taxon>
        <taxon>Tracheophyta</taxon>
        <taxon>Spermatophyta</taxon>
        <taxon>Magnoliopsida</taxon>
        <taxon>eudicotyledons</taxon>
        <taxon>Gunneridae</taxon>
        <taxon>Pentapetalae</taxon>
        <taxon>rosids</taxon>
        <taxon>fabids</taxon>
        <taxon>Rosales</taxon>
        <taxon>Cannabaceae</taxon>
        <taxon>Trema</taxon>
    </lineage>
</organism>
<dbReference type="Proteomes" id="UP000237000">
    <property type="component" value="Unassembled WGS sequence"/>
</dbReference>
<proteinExistence type="predicted"/>
<reference evidence="2" key="1">
    <citation type="submission" date="2016-06" db="EMBL/GenBank/DDBJ databases">
        <title>Parallel loss of symbiosis genes in relatives of nitrogen-fixing non-legume Parasponia.</title>
        <authorList>
            <person name="Van Velzen R."/>
            <person name="Holmer R."/>
            <person name="Bu F."/>
            <person name="Rutten L."/>
            <person name="Van Zeijl A."/>
            <person name="Liu W."/>
            <person name="Santuari L."/>
            <person name="Cao Q."/>
            <person name="Sharma T."/>
            <person name="Shen D."/>
            <person name="Roswanjaya Y."/>
            <person name="Wardhani T."/>
            <person name="Kalhor M.S."/>
            <person name="Jansen J."/>
            <person name="Van den Hoogen J."/>
            <person name="Gungor B."/>
            <person name="Hartog M."/>
            <person name="Hontelez J."/>
            <person name="Verver J."/>
            <person name="Yang W.-C."/>
            <person name="Schijlen E."/>
            <person name="Repin R."/>
            <person name="Schilthuizen M."/>
            <person name="Schranz E."/>
            <person name="Heidstra R."/>
            <person name="Miyata K."/>
            <person name="Fedorova E."/>
            <person name="Kohlen W."/>
            <person name="Bisseling T."/>
            <person name="Smit S."/>
            <person name="Geurts R."/>
        </authorList>
    </citation>
    <scope>NUCLEOTIDE SEQUENCE [LARGE SCALE GENOMIC DNA]</scope>
    <source>
        <strain evidence="2">cv. RG33-2</strain>
    </source>
</reference>
<dbReference type="InParanoid" id="A0A2P5D781"/>
<sequence>MECRRLRAFERIVANIISEMEDLPNKFYDRICEIKNLKDRRIFIDACTVDAVELAAKQVRRTLEDADIRRLKAKLLSKDCPMVWKRDNIQSLLRSTPVMAKIREFMKLTWKETAKKNRAEEQRSLIESMQVIWVRGKTTFDTLKTLLIDLGTRISMRLIEYFMLVVAVSSDWNEILTTLSEVETILRCLSVEENSLVINTFVFVVQFFGESIQPAKKILDNAEGKSKKTRENLRLCRCRTNGLLHLIIREVLRLEVSYCYPDMPWTMIRIKLSSKKTCLTSHFHFKESLENIDSNIYELKLRMLSIRNKGSLLNQGSLHQVIVPGVKAMWNRVEL</sequence>
<comment type="caution">
    <text evidence="1">The sequence shown here is derived from an EMBL/GenBank/DDBJ whole genome shotgun (WGS) entry which is preliminary data.</text>
</comment>